<proteinExistence type="inferred from homology"/>
<dbReference type="Proteomes" id="UP000603234">
    <property type="component" value="Unassembled WGS sequence"/>
</dbReference>
<keyword evidence="4 6" id="KW-0238">DNA-binding</keyword>
<dbReference type="PROSITE" id="PS51900">
    <property type="entry name" value="CB"/>
    <property type="match status" value="1"/>
</dbReference>
<evidence type="ECO:0000259" key="9">
    <source>
        <dbReference type="PROSITE" id="PS51900"/>
    </source>
</evidence>
<dbReference type="Pfam" id="PF14659">
    <property type="entry name" value="Phage_int_SAM_3"/>
    <property type="match status" value="1"/>
</dbReference>
<comment type="caution">
    <text evidence="10">The sequence shown here is derived from an EMBL/GenBank/DDBJ whole genome shotgun (WGS) entry which is preliminary data.</text>
</comment>
<organism evidence="10 11">
    <name type="scientific">Acetobacterium fimetarium</name>
    <dbReference type="NCBI Taxonomy" id="52691"/>
    <lineage>
        <taxon>Bacteria</taxon>
        <taxon>Bacillati</taxon>
        <taxon>Bacillota</taxon>
        <taxon>Clostridia</taxon>
        <taxon>Eubacteriales</taxon>
        <taxon>Eubacteriaceae</taxon>
        <taxon>Acetobacterium</taxon>
    </lineage>
</organism>
<dbReference type="InterPro" id="IPR050090">
    <property type="entry name" value="Tyrosine_recombinase_XerCD"/>
</dbReference>
<keyword evidence="5" id="KW-0233">DNA recombination</keyword>
<dbReference type="InterPro" id="IPR013762">
    <property type="entry name" value="Integrase-like_cat_sf"/>
</dbReference>
<feature type="domain" description="Tyr recombinase" evidence="8">
    <location>
        <begin position="247"/>
        <end position="447"/>
    </location>
</feature>
<dbReference type="SUPFAM" id="SSF56349">
    <property type="entry name" value="DNA breaking-rejoining enzymes"/>
    <property type="match status" value="1"/>
</dbReference>
<dbReference type="PROSITE" id="PS50943">
    <property type="entry name" value="HTH_CROC1"/>
    <property type="match status" value="1"/>
</dbReference>
<evidence type="ECO:0000313" key="11">
    <source>
        <dbReference type="Proteomes" id="UP000603234"/>
    </source>
</evidence>
<evidence type="ECO:0000256" key="5">
    <source>
        <dbReference type="ARBA" id="ARBA00023172"/>
    </source>
</evidence>
<evidence type="ECO:0000256" key="4">
    <source>
        <dbReference type="ARBA" id="ARBA00023125"/>
    </source>
</evidence>
<dbReference type="Gene3D" id="1.10.260.40">
    <property type="entry name" value="lambda repressor-like DNA-binding domains"/>
    <property type="match status" value="1"/>
</dbReference>
<feature type="domain" description="HTH cro/C1-type" evidence="7">
    <location>
        <begin position="151"/>
        <end position="195"/>
    </location>
</feature>
<dbReference type="Gene3D" id="1.10.443.10">
    <property type="entry name" value="Intergrase catalytic core"/>
    <property type="match status" value="1"/>
</dbReference>
<dbReference type="Gene3D" id="1.10.150.130">
    <property type="match status" value="1"/>
</dbReference>
<dbReference type="CDD" id="cd01189">
    <property type="entry name" value="INT_ICEBs1_C_like"/>
    <property type="match status" value="1"/>
</dbReference>
<dbReference type="PROSITE" id="PS51898">
    <property type="entry name" value="TYR_RECOMBINASE"/>
    <property type="match status" value="1"/>
</dbReference>
<dbReference type="SUPFAM" id="SSF47413">
    <property type="entry name" value="lambda repressor-like DNA-binding domains"/>
    <property type="match status" value="1"/>
</dbReference>
<name>A0ABR6WRT4_9FIRM</name>
<comment type="similarity">
    <text evidence="2">Belongs to the 'phage' integrase family.</text>
</comment>
<dbReference type="InterPro" id="IPR004107">
    <property type="entry name" value="Integrase_SAM-like_N"/>
</dbReference>
<dbReference type="PANTHER" id="PTHR30349">
    <property type="entry name" value="PHAGE INTEGRASE-RELATED"/>
    <property type="match status" value="1"/>
</dbReference>
<reference evidence="10 11" key="1">
    <citation type="journal article" date="2020" name="mSystems">
        <title>Defining Genomic and Predicted Metabolic Features of the Acetobacterium Genus.</title>
        <authorList>
            <person name="Ross D.E."/>
            <person name="Marshall C.W."/>
            <person name="Gulliver D."/>
            <person name="May H.D."/>
            <person name="Norman R.S."/>
        </authorList>
    </citation>
    <scope>NUCLEOTIDE SEQUENCE [LARGE SCALE GENOMIC DNA]</scope>
    <source>
        <strain evidence="10 11">DSM 8238</strain>
    </source>
</reference>
<dbReference type="InterPro" id="IPR002104">
    <property type="entry name" value="Integrase_catalytic"/>
</dbReference>
<feature type="domain" description="Core-binding (CB)" evidence="9">
    <location>
        <begin position="68"/>
        <end position="167"/>
    </location>
</feature>
<comment type="function">
    <text evidence="1">Site-specific tyrosine recombinase, which acts by catalyzing the cutting and rejoining of the recombining DNA molecules.</text>
</comment>
<protein>
    <submittedName>
        <fullName evidence="10">Tyrosine-type recombinase/integrase</fullName>
    </submittedName>
</protein>
<dbReference type="EMBL" id="WJBC01000003">
    <property type="protein sequence ID" value="MBC3803346.1"/>
    <property type="molecule type" value="Genomic_DNA"/>
</dbReference>
<dbReference type="Pfam" id="PF00589">
    <property type="entry name" value="Phage_integrase"/>
    <property type="match status" value="1"/>
</dbReference>
<evidence type="ECO:0000313" key="10">
    <source>
        <dbReference type="EMBL" id="MBC3803346.1"/>
    </source>
</evidence>
<gene>
    <name evidence="10" type="ORF">GH808_02685</name>
</gene>
<dbReference type="InterPro" id="IPR044068">
    <property type="entry name" value="CB"/>
</dbReference>
<dbReference type="InterPro" id="IPR011010">
    <property type="entry name" value="DNA_brk_join_enz"/>
</dbReference>
<dbReference type="InterPro" id="IPR010998">
    <property type="entry name" value="Integrase_recombinase_N"/>
</dbReference>
<dbReference type="PANTHER" id="PTHR30349:SF41">
    <property type="entry name" value="INTEGRASE_RECOMBINASE PROTEIN MJ0367-RELATED"/>
    <property type="match status" value="1"/>
</dbReference>
<evidence type="ECO:0000256" key="3">
    <source>
        <dbReference type="ARBA" id="ARBA00022908"/>
    </source>
</evidence>
<dbReference type="InterPro" id="IPR010982">
    <property type="entry name" value="Lambda_DNA-bd_dom_sf"/>
</dbReference>
<evidence type="ECO:0000259" key="8">
    <source>
        <dbReference type="PROSITE" id="PS51898"/>
    </source>
</evidence>
<dbReference type="InterPro" id="IPR001387">
    <property type="entry name" value="Cro/C1-type_HTH"/>
</dbReference>
<evidence type="ECO:0000256" key="2">
    <source>
        <dbReference type="ARBA" id="ARBA00008857"/>
    </source>
</evidence>
<evidence type="ECO:0000259" key="7">
    <source>
        <dbReference type="PROSITE" id="PS50943"/>
    </source>
</evidence>
<sequence length="461" mass="52698">MANIEKRGTAYRIVVSCGYDTFGKQIKRYLTYNPPEGITQKQLDKELNKIAVEFEEKCTLGYVLDSNVKLIDFIEIWFKDYVNSKNLSPVTINGYQALSIKIVEELGHIKIGKITPKHVQDFYAKIKNSICVKGGKKFKVTDHYLKLTSTMKQKDISSKAGISDDTLRRLKKGGNTTLDIAQKITKALELDFDILFASASEQKLVTNDTVLHYHRLLNNIMNTAVRWGVIPFNVIEKRVELPRLEKKEPQFMDDKEALELLILLDNEPIKYKLAINLLIFSGLRRGEIGGLKWDDVDFESSIITVKRSLKYIPGEKTFEGNTKTYGSMRSIKLPDFIFELFKSYRVWQLEERFKVGDRWINADYIFTKWNGEPMNLDTTGKYLKKFTEKHNLKPVHLHSLRHTNATILIASGVDLKTVSTRLGHSNVSTTGDIYAHAINSADAKASDAMENILIKHSHKTL</sequence>
<keyword evidence="11" id="KW-1185">Reference proteome</keyword>
<dbReference type="RefSeq" id="WP_186841275.1">
    <property type="nucleotide sequence ID" value="NZ_WJBC01000003.1"/>
</dbReference>
<dbReference type="CDD" id="cd00093">
    <property type="entry name" value="HTH_XRE"/>
    <property type="match status" value="1"/>
</dbReference>
<evidence type="ECO:0000256" key="6">
    <source>
        <dbReference type="PROSITE-ProRule" id="PRU01248"/>
    </source>
</evidence>
<keyword evidence="3" id="KW-0229">DNA integration</keyword>
<evidence type="ECO:0000256" key="1">
    <source>
        <dbReference type="ARBA" id="ARBA00003283"/>
    </source>
</evidence>
<accession>A0ABR6WRT4</accession>